<comment type="subcellular location">
    <subcellularLocation>
        <location evidence="1">Vacuole membrane</location>
        <topology evidence="1">Multi-pass membrane protein</topology>
    </subcellularLocation>
</comment>
<dbReference type="GO" id="GO:0009705">
    <property type="term" value="C:plant-type vacuole membrane"/>
    <property type="evidence" value="ECO:0007669"/>
    <property type="project" value="TreeGrafter"/>
</dbReference>
<accession>A0A6J1FPA6</accession>
<dbReference type="GeneID" id="111445754"/>
<evidence type="ECO:0000259" key="18">
    <source>
        <dbReference type="Pfam" id="PF07885"/>
    </source>
</evidence>
<dbReference type="PANTHER" id="PTHR11003">
    <property type="entry name" value="POTASSIUM CHANNEL, SUBFAMILY K"/>
    <property type="match status" value="1"/>
</dbReference>
<dbReference type="SUPFAM" id="SSF81324">
    <property type="entry name" value="Voltage-gated potassium channels"/>
    <property type="match status" value="2"/>
</dbReference>
<dbReference type="InterPro" id="IPR013099">
    <property type="entry name" value="K_chnl_dom"/>
</dbReference>
<evidence type="ECO:0000256" key="5">
    <source>
        <dbReference type="ARBA" id="ARBA00022554"/>
    </source>
</evidence>
<evidence type="ECO:0000256" key="16">
    <source>
        <dbReference type="SAM" id="MobiDB-lite"/>
    </source>
</evidence>
<dbReference type="GO" id="GO:0022841">
    <property type="term" value="F:potassium ion leak channel activity"/>
    <property type="evidence" value="ECO:0007669"/>
    <property type="project" value="TreeGrafter"/>
</dbReference>
<dbReference type="KEGG" id="cmos:111445754"/>
<keyword evidence="5" id="KW-0926">Vacuole</keyword>
<evidence type="ECO:0000256" key="14">
    <source>
        <dbReference type="ARBA" id="ARBA00023136"/>
    </source>
</evidence>
<evidence type="ECO:0000256" key="3">
    <source>
        <dbReference type="ARBA" id="ARBA00022448"/>
    </source>
</evidence>
<dbReference type="FunFam" id="1.10.287.70:FF:000128">
    <property type="entry name" value="Two-pore potassium channel 1"/>
    <property type="match status" value="1"/>
</dbReference>
<comment type="similarity">
    <text evidence="2">Belongs to the two pore domain potassium channel (TC 1.A.1.7) family.</text>
</comment>
<keyword evidence="15" id="KW-0407">Ion channel</keyword>
<evidence type="ECO:0000256" key="17">
    <source>
        <dbReference type="SAM" id="Phobius"/>
    </source>
</evidence>
<proteinExistence type="inferred from homology"/>
<gene>
    <name evidence="20" type="primary">LOC111445754</name>
</gene>
<feature type="transmembrane region" description="Helical" evidence="17">
    <location>
        <begin position="140"/>
        <end position="164"/>
    </location>
</feature>
<evidence type="ECO:0000256" key="2">
    <source>
        <dbReference type="ARBA" id="ARBA00010159"/>
    </source>
</evidence>
<sequence length="359" mass="39218">MASKEVIEPLLPTSSNTIGTRILDIPSSKRRLRRTKSAPHADSPQSETTGTGTGTGAGADTCPVPRSGLIFGNLGPSLRRVALVLILYMGIGTLCFYLVRYQIKGEKTNGIVDAIYFTIVTMTTVGYGDLVPSSPSTKLLACAFVFSGMALVGLILSSAADYLVEKQEILLFKTLNAHQNGHCDMTKEIDTDKARNKCIVVFLLLILFIISGTVFLVNIEKLGFIDAFYCVCSTITTLGYGDKSFSTKSGRIFAIFWILISTITLAQFFLYIAELNTERRQKSLVKWVLSKKVTNLDLEAADLDNDRVVGAAEFVIHKLKEMGKITEDDIAPVLKEFEKLDVDQSGTLSISDLTLAQSS</sequence>
<reference evidence="20" key="1">
    <citation type="submission" date="2025-08" db="UniProtKB">
        <authorList>
            <consortium name="RefSeq"/>
        </authorList>
    </citation>
    <scope>IDENTIFICATION</scope>
    <source>
        <tissue evidence="20">Young leaves</tissue>
    </source>
</reference>
<feature type="transmembrane region" description="Helical" evidence="17">
    <location>
        <begin position="111"/>
        <end position="128"/>
    </location>
</feature>
<name>A0A6J1FPA6_CUCMO</name>
<feature type="domain" description="Potassium channel" evidence="18">
    <location>
        <begin position="204"/>
        <end position="276"/>
    </location>
</feature>
<feature type="transmembrane region" description="Helical" evidence="17">
    <location>
        <begin position="198"/>
        <end position="216"/>
    </location>
</feature>
<dbReference type="Proteomes" id="UP000504609">
    <property type="component" value="Unplaced"/>
</dbReference>
<evidence type="ECO:0000256" key="11">
    <source>
        <dbReference type="ARBA" id="ARBA00022958"/>
    </source>
</evidence>
<feature type="transmembrane region" description="Helical" evidence="17">
    <location>
        <begin position="252"/>
        <end position="273"/>
    </location>
</feature>
<evidence type="ECO:0000256" key="15">
    <source>
        <dbReference type="ARBA" id="ARBA00023303"/>
    </source>
</evidence>
<dbReference type="FunFam" id="1.10.287.70:FF:000127">
    <property type="entry name" value="Calcium-activated outward-rectifying potassium channel 1"/>
    <property type="match status" value="1"/>
</dbReference>
<dbReference type="GO" id="GO:0030322">
    <property type="term" value="P:stabilization of membrane potential"/>
    <property type="evidence" value="ECO:0007669"/>
    <property type="project" value="TreeGrafter"/>
</dbReference>
<keyword evidence="14 17" id="KW-0472">Membrane</keyword>
<keyword evidence="4" id="KW-0633">Potassium transport</keyword>
<organism evidence="19 20">
    <name type="scientific">Cucurbita moschata</name>
    <name type="common">Winter crookneck squash</name>
    <name type="synonym">Cucurbita pepo var. moschata</name>
    <dbReference type="NCBI Taxonomy" id="3662"/>
    <lineage>
        <taxon>Eukaryota</taxon>
        <taxon>Viridiplantae</taxon>
        <taxon>Streptophyta</taxon>
        <taxon>Embryophyta</taxon>
        <taxon>Tracheophyta</taxon>
        <taxon>Spermatophyta</taxon>
        <taxon>Magnoliopsida</taxon>
        <taxon>eudicotyledons</taxon>
        <taxon>Gunneridae</taxon>
        <taxon>Pentapetalae</taxon>
        <taxon>rosids</taxon>
        <taxon>fabids</taxon>
        <taxon>Cucurbitales</taxon>
        <taxon>Cucurbitaceae</taxon>
        <taxon>Cucurbiteae</taxon>
        <taxon>Cucurbita</taxon>
    </lineage>
</organism>
<dbReference type="RefSeq" id="XP_022939985.1">
    <property type="nucleotide sequence ID" value="XM_023084217.1"/>
</dbReference>
<evidence type="ECO:0000256" key="9">
    <source>
        <dbReference type="ARBA" id="ARBA00022826"/>
    </source>
</evidence>
<protein>
    <submittedName>
        <fullName evidence="20">Two-pore potassium channel 1-like</fullName>
    </submittedName>
</protein>
<evidence type="ECO:0000256" key="13">
    <source>
        <dbReference type="ARBA" id="ARBA00023065"/>
    </source>
</evidence>
<dbReference type="Pfam" id="PF07885">
    <property type="entry name" value="Ion_trans_2"/>
    <property type="match status" value="2"/>
</dbReference>
<keyword evidence="8" id="KW-0677">Repeat</keyword>
<evidence type="ECO:0000256" key="8">
    <source>
        <dbReference type="ARBA" id="ARBA00022737"/>
    </source>
</evidence>
<evidence type="ECO:0000256" key="6">
    <source>
        <dbReference type="ARBA" id="ARBA00022692"/>
    </source>
</evidence>
<evidence type="ECO:0000256" key="12">
    <source>
        <dbReference type="ARBA" id="ARBA00022989"/>
    </source>
</evidence>
<keyword evidence="7" id="KW-0479">Metal-binding</keyword>
<feature type="region of interest" description="Disordered" evidence="16">
    <location>
        <begin position="29"/>
        <end position="58"/>
    </location>
</feature>
<dbReference type="GO" id="GO:0030007">
    <property type="term" value="P:intracellular potassium ion homeostasis"/>
    <property type="evidence" value="ECO:0007669"/>
    <property type="project" value="UniProtKB-ARBA"/>
</dbReference>
<keyword evidence="10" id="KW-0106">Calcium</keyword>
<evidence type="ECO:0000313" key="20">
    <source>
        <dbReference type="RefSeq" id="XP_022939985.1"/>
    </source>
</evidence>
<dbReference type="PROSITE" id="PS00018">
    <property type="entry name" value="EF_HAND_1"/>
    <property type="match status" value="1"/>
</dbReference>
<feature type="transmembrane region" description="Helical" evidence="17">
    <location>
        <begin position="81"/>
        <end position="99"/>
    </location>
</feature>
<keyword evidence="11" id="KW-0630">Potassium</keyword>
<keyword evidence="13" id="KW-0406">Ion transport</keyword>
<keyword evidence="6 17" id="KW-0812">Transmembrane</keyword>
<dbReference type="GO" id="GO:0005886">
    <property type="term" value="C:plasma membrane"/>
    <property type="evidence" value="ECO:0007669"/>
    <property type="project" value="TreeGrafter"/>
</dbReference>
<dbReference type="SUPFAM" id="SSF47473">
    <property type="entry name" value="EF-hand"/>
    <property type="match status" value="1"/>
</dbReference>
<evidence type="ECO:0000256" key="10">
    <source>
        <dbReference type="ARBA" id="ARBA00022837"/>
    </source>
</evidence>
<dbReference type="Gene3D" id="1.10.287.70">
    <property type="match status" value="2"/>
</dbReference>
<dbReference type="InterPro" id="IPR018247">
    <property type="entry name" value="EF_Hand_1_Ca_BS"/>
</dbReference>
<evidence type="ECO:0000256" key="1">
    <source>
        <dbReference type="ARBA" id="ARBA00004128"/>
    </source>
</evidence>
<dbReference type="AlphaFoldDB" id="A0A6J1FPA6"/>
<dbReference type="GO" id="GO:0015271">
    <property type="term" value="F:outward rectifier potassium channel activity"/>
    <property type="evidence" value="ECO:0007669"/>
    <property type="project" value="TreeGrafter"/>
</dbReference>
<evidence type="ECO:0000256" key="4">
    <source>
        <dbReference type="ARBA" id="ARBA00022538"/>
    </source>
</evidence>
<evidence type="ECO:0000313" key="19">
    <source>
        <dbReference type="Proteomes" id="UP000504609"/>
    </source>
</evidence>
<keyword evidence="3" id="KW-0813">Transport</keyword>
<keyword evidence="12 17" id="KW-1133">Transmembrane helix</keyword>
<dbReference type="PANTHER" id="PTHR11003:SF291">
    <property type="entry name" value="IP11374P"/>
    <property type="match status" value="1"/>
</dbReference>
<dbReference type="GO" id="GO:0046872">
    <property type="term" value="F:metal ion binding"/>
    <property type="evidence" value="ECO:0007669"/>
    <property type="project" value="UniProtKB-KW"/>
</dbReference>
<evidence type="ECO:0000256" key="7">
    <source>
        <dbReference type="ARBA" id="ARBA00022723"/>
    </source>
</evidence>
<dbReference type="PRINTS" id="PR01333">
    <property type="entry name" value="2POREKCHANEL"/>
</dbReference>
<dbReference type="InterPro" id="IPR011992">
    <property type="entry name" value="EF-hand-dom_pair"/>
</dbReference>
<feature type="domain" description="Potassium channel" evidence="18">
    <location>
        <begin position="84"/>
        <end position="164"/>
    </location>
</feature>
<keyword evidence="19" id="KW-1185">Reference proteome</keyword>
<keyword evidence="9" id="KW-0631">Potassium channel</keyword>
<dbReference type="InterPro" id="IPR003280">
    <property type="entry name" value="2pore_dom_K_chnl"/>
</dbReference>